<dbReference type="AlphaFoldDB" id="A0AAN5D1U9"/>
<feature type="non-terminal residue" evidence="3">
    <location>
        <position position="1"/>
    </location>
</feature>
<dbReference type="PROSITE" id="PS50829">
    <property type="entry name" value="GYF"/>
    <property type="match status" value="1"/>
</dbReference>
<evidence type="ECO:0000259" key="2">
    <source>
        <dbReference type="PROSITE" id="PS50829"/>
    </source>
</evidence>
<evidence type="ECO:0000256" key="1">
    <source>
        <dbReference type="SAM" id="Coils"/>
    </source>
</evidence>
<keyword evidence="1" id="KW-0175">Coiled coil</keyword>
<keyword evidence="4" id="KW-1185">Reference proteome</keyword>
<feature type="domain" description="GYF" evidence="2">
    <location>
        <begin position="1"/>
        <end position="54"/>
    </location>
</feature>
<proteinExistence type="predicted"/>
<dbReference type="Gene3D" id="3.30.1490.40">
    <property type="match status" value="1"/>
</dbReference>
<feature type="coiled-coil region" evidence="1">
    <location>
        <begin position="74"/>
        <end position="101"/>
    </location>
</feature>
<dbReference type="Proteomes" id="UP001328107">
    <property type="component" value="Unassembled WGS sequence"/>
</dbReference>
<feature type="non-terminal residue" evidence="3">
    <location>
        <position position="112"/>
    </location>
</feature>
<dbReference type="InterPro" id="IPR003169">
    <property type="entry name" value="GYF"/>
</dbReference>
<dbReference type="EMBL" id="BTRK01000005">
    <property type="protein sequence ID" value="GMR54814.1"/>
    <property type="molecule type" value="Genomic_DNA"/>
</dbReference>
<dbReference type="InterPro" id="IPR035445">
    <property type="entry name" value="GYF-like_dom_sf"/>
</dbReference>
<protein>
    <recommendedName>
        <fullName evidence="2">GYF domain-containing protein</fullName>
    </recommendedName>
</protein>
<accession>A0AAN5D1U9</accession>
<evidence type="ECO:0000313" key="3">
    <source>
        <dbReference type="EMBL" id="GMR54814.1"/>
    </source>
</evidence>
<comment type="caution">
    <text evidence="3">The sequence shown here is derived from an EMBL/GenBank/DDBJ whole genome shotgun (WGS) entry which is preliminary data.</text>
</comment>
<evidence type="ECO:0000313" key="4">
    <source>
        <dbReference type="Proteomes" id="UP001328107"/>
    </source>
</evidence>
<name>A0AAN5D1U9_9BILA</name>
<dbReference type="SUPFAM" id="SSF55277">
    <property type="entry name" value="GYF domain"/>
    <property type="match status" value="1"/>
</dbReference>
<sequence>IFFKDKTQSLIGPFTERQIQEWYRKGWFENSFPFYFTERGLSPSDEKSSGISLDYLRSLNGVGCPFFKIDEKEEREFEKKRRERKEKLESIEKEIAELHLQCDAVFCLEKTI</sequence>
<dbReference type="Pfam" id="PF02213">
    <property type="entry name" value="GYF"/>
    <property type="match status" value="1"/>
</dbReference>
<gene>
    <name evidence="3" type="ORF">PMAYCL1PPCAC_25009</name>
</gene>
<organism evidence="3 4">
    <name type="scientific">Pristionchus mayeri</name>
    <dbReference type="NCBI Taxonomy" id="1317129"/>
    <lineage>
        <taxon>Eukaryota</taxon>
        <taxon>Metazoa</taxon>
        <taxon>Ecdysozoa</taxon>
        <taxon>Nematoda</taxon>
        <taxon>Chromadorea</taxon>
        <taxon>Rhabditida</taxon>
        <taxon>Rhabditina</taxon>
        <taxon>Diplogasteromorpha</taxon>
        <taxon>Diplogasteroidea</taxon>
        <taxon>Neodiplogasteridae</taxon>
        <taxon>Pristionchus</taxon>
    </lineage>
</organism>
<reference evidence="4" key="1">
    <citation type="submission" date="2022-10" db="EMBL/GenBank/DDBJ databases">
        <title>Genome assembly of Pristionchus species.</title>
        <authorList>
            <person name="Yoshida K."/>
            <person name="Sommer R.J."/>
        </authorList>
    </citation>
    <scope>NUCLEOTIDE SEQUENCE [LARGE SCALE GENOMIC DNA]</scope>
    <source>
        <strain evidence="4">RS5460</strain>
    </source>
</reference>